<feature type="compositionally biased region" description="Polar residues" evidence="1">
    <location>
        <begin position="92"/>
        <end position="118"/>
    </location>
</feature>
<organism evidence="2 3">
    <name type="scientific">Mytilus edulis</name>
    <name type="common">Blue mussel</name>
    <dbReference type="NCBI Taxonomy" id="6550"/>
    <lineage>
        <taxon>Eukaryota</taxon>
        <taxon>Metazoa</taxon>
        <taxon>Spiralia</taxon>
        <taxon>Lophotrochozoa</taxon>
        <taxon>Mollusca</taxon>
        <taxon>Bivalvia</taxon>
        <taxon>Autobranchia</taxon>
        <taxon>Pteriomorphia</taxon>
        <taxon>Mytilida</taxon>
        <taxon>Mytiloidea</taxon>
        <taxon>Mytilidae</taxon>
        <taxon>Mytilinae</taxon>
        <taxon>Mytilus</taxon>
    </lineage>
</organism>
<evidence type="ECO:0000313" key="3">
    <source>
        <dbReference type="Proteomes" id="UP000683360"/>
    </source>
</evidence>
<sequence>MTNMLRKQDEMSANTMQLLHLQSRAIEDLNNTVLQNRETIKSDLRSTGISTSGYTADDCLGNYPCPKYGLYDVNDEHLDPNLCEDKPVDSFQIGQGNSNRPFSLNQDNKSSSDSQLGRGNSPRPLPPKQDSKPTSDLQLGRGNSPTTSFQSR</sequence>
<reference evidence="2" key="1">
    <citation type="submission" date="2021-03" db="EMBL/GenBank/DDBJ databases">
        <authorList>
            <person name="Bekaert M."/>
        </authorList>
    </citation>
    <scope>NUCLEOTIDE SEQUENCE</scope>
</reference>
<evidence type="ECO:0000256" key="1">
    <source>
        <dbReference type="SAM" id="MobiDB-lite"/>
    </source>
</evidence>
<dbReference type="AlphaFoldDB" id="A0A8S3UQG3"/>
<comment type="caution">
    <text evidence="2">The sequence shown here is derived from an EMBL/GenBank/DDBJ whole genome shotgun (WGS) entry which is preliminary data.</text>
</comment>
<name>A0A8S3UQG3_MYTED</name>
<dbReference type="EMBL" id="CAJPWZ010002742">
    <property type="protein sequence ID" value="CAG2244604.1"/>
    <property type="molecule type" value="Genomic_DNA"/>
</dbReference>
<protein>
    <submittedName>
        <fullName evidence="2">Uncharacterized protein</fullName>
    </submittedName>
</protein>
<dbReference type="OrthoDB" id="10521945at2759"/>
<feature type="region of interest" description="Disordered" evidence="1">
    <location>
        <begin position="74"/>
        <end position="152"/>
    </location>
</feature>
<feature type="compositionally biased region" description="Basic and acidic residues" evidence="1">
    <location>
        <begin position="74"/>
        <end position="88"/>
    </location>
</feature>
<evidence type="ECO:0000313" key="2">
    <source>
        <dbReference type="EMBL" id="CAG2244604.1"/>
    </source>
</evidence>
<keyword evidence="3" id="KW-1185">Reference proteome</keyword>
<dbReference type="Proteomes" id="UP000683360">
    <property type="component" value="Unassembled WGS sequence"/>
</dbReference>
<accession>A0A8S3UQG3</accession>
<proteinExistence type="predicted"/>
<feature type="compositionally biased region" description="Polar residues" evidence="1">
    <location>
        <begin position="132"/>
        <end position="152"/>
    </location>
</feature>
<gene>
    <name evidence="2" type="ORF">MEDL_56655</name>
</gene>